<keyword evidence="7" id="KW-1185">Reference proteome</keyword>
<protein>
    <recommendedName>
        <fullName evidence="4">Small ribosomal subunit protein bS18m</fullName>
    </recommendedName>
</protein>
<dbReference type="AlphaFoldDB" id="A0AA40BUG9"/>
<dbReference type="GO" id="GO:0032543">
    <property type="term" value="P:mitochondrial translation"/>
    <property type="evidence" value="ECO:0007669"/>
    <property type="project" value="TreeGrafter"/>
</dbReference>
<dbReference type="GO" id="GO:0070181">
    <property type="term" value="F:small ribosomal subunit rRNA binding"/>
    <property type="evidence" value="ECO:0007669"/>
    <property type="project" value="TreeGrafter"/>
</dbReference>
<dbReference type="SUPFAM" id="SSF46911">
    <property type="entry name" value="Ribosomal protein S18"/>
    <property type="match status" value="1"/>
</dbReference>
<feature type="compositionally biased region" description="Polar residues" evidence="5">
    <location>
        <begin position="64"/>
        <end position="73"/>
    </location>
</feature>
<name>A0AA40BUG9_9PEZI</name>
<dbReference type="InterPro" id="IPR001648">
    <property type="entry name" value="Ribosomal_bS18"/>
</dbReference>
<comment type="caution">
    <text evidence="6">The sequence shown here is derived from an EMBL/GenBank/DDBJ whole genome shotgun (WGS) entry which is preliminary data.</text>
</comment>
<evidence type="ECO:0000256" key="5">
    <source>
        <dbReference type="SAM" id="MobiDB-lite"/>
    </source>
</evidence>
<proteinExistence type="inferred from homology"/>
<gene>
    <name evidence="6" type="ORF">B0T14DRAFT_570110</name>
</gene>
<dbReference type="PANTHER" id="PTHR13479">
    <property type="entry name" value="30S RIBOSOMAL PROTEIN S18"/>
    <property type="match status" value="1"/>
</dbReference>
<feature type="region of interest" description="Disordered" evidence="5">
    <location>
        <begin position="17"/>
        <end position="83"/>
    </location>
</feature>
<keyword evidence="3" id="KW-0687">Ribonucleoprotein</keyword>
<dbReference type="Pfam" id="PF01084">
    <property type="entry name" value="Ribosomal_S18"/>
    <property type="match status" value="1"/>
</dbReference>
<evidence type="ECO:0000313" key="6">
    <source>
        <dbReference type="EMBL" id="KAK0614138.1"/>
    </source>
</evidence>
<dbReference type="EMBL" id="JAULSU010000006">
    <property type="protein sequence ID" value="KAK0614138.1"/>
    <property type="molecule type" value="Genomic_DNA"/>
</dbReference>
<dbReference type="InterPro" id="IPR036870">
    <property type="entry name" value="Ribosomal_bS18_sf"/>
</dbReference>
<keyword evidence="2" id="KW-0689">Ribosomal protein</keyword>
<organism evidence="6 7">
    <name type="scientific">Immersiella caudata</name>
    <dbReference type="NCBI Taxonomy" id="314043"/>
    <lineage>
        <taxon>Eukaryota</taxon>
        <taxon>Fungi</taxon>
        <taxon>Dikarya</taxon>
        <taxon>Ascomycota</taxon>
        <taxon>Pezizomycotina</taxon>
        <taxon>Sordariomycetes</taxon>
        <taxon>Sordariomycetidae</taxon>
        <taxon>Sordariales</taxon>
        <taxon>Lasiosphaeriaceae</taxon>
        <taxon>Immersiella</taxon>
    </lineage>
</organism>
<evidence type="ECO:0000256" key="4">
    <source>
        <dbReference type="ARBA" id="ARBA00035264"/>
    </source>
</evidence>
<comment type="similarity">
    <text evidence="1">Belongs to the bacterial ribosomal protein bS18 family.</text>
</comment>
<dbReference type="FunFam" id="4.10.640.10:FF:000013">
    <property type="entry name" value="37S ribosomal protein S18"/>
    <property type="match status" value="1"/>
</dbReference>
<evidence type="ECO:0000256" key="1">
    <source>
        <dbReference type="ARBA" id="ARBA00005589"/>
    </source>
</evidence>
<dbReference type="Proteomes" id="UP001175000">
    <property type="component" value="Unassembled WGS sequence"/>
</dbReference>
<accession>A0AA40BUG9</accession>
<evidence type="ECO:0000313" key="7">
    <source>
        <dbReference type="Proteomes" id="UP001175000"/>
    </source>
</evidence>
<dbReference type="PANTHER" id="PTHR13479:SF40">
    <property type="entry name" value="SMALL RIBOSOMAL SUBUNIT PROTEIN BS18M"/>
    <property type="match status" value="1"/>
</dbReference>
<dbReference type="GO" id="GO:0005763">
    <property type="term" value="C:mitochondrial small ribosomal subunit"/>
    <property type="evidence" value="ECO:0007669"/>
    <property type="project" value="TreeGrafter"/>
</dbReference>
<evidence type="ECO:0000256" key="3">
    <source>
        <dbReference type="ARBA" id="ARBA00023274"/>
    </source>
</evidence>
<reference evidence="6" key="1">
    <citation type="submission" date="2023-06" db="EMBL/GenBank/DDBJ databases">
        <title>Genome-scale phylogeny and comparative genomics of the fungal order Sordariales.</title>
        <authorList>
            <consortium name="Lawrence Berkeley National Laboratory"/>
            <person name="Hensen N."/>
            <person name="Bonometti L."/>
            <person name="Westerberg I."/>
            <person name="Brannstrom I.O."/>
            <person name="Guillou S."/>
            <person name="Cros-Aarteil S."/>
            <person name="Calhoun S."/>
            <person name="Haridas S."/>
            <person name="Kuo A."/>
            <person name="Mondo S."/>
            <person name="Pangilinan J."/>
            <person name="Riley R."/>
            <person name="Labutti K."/>
            <person name="Andreopoulos B."/>
            <person name="Lipzen A."/>
            <person name="Chen C."/>
            <person name="Yanf M."/>
            <person name="Daum C."/>
            <person name="Ng V."/>
            <person name="Clum A."/>
            <person name="Steindorff A."/>
            <person name="Ohm R."/>
            <person name="Martin F."/>
            <person name="Silar P."/>
            <person name="Natvig D."/>
            <person name="Lalanne C."/>
            <person name="Gautier V."/>
            <person name="Ament-Velasquez S.L."/>
            <person name="Kruys A."/>
            <person name="Hutchinson M.I."/>
            <person name="Powell A.J."/>
            <person name="Barry K."/>
            <person name="Miller A.N."/>
            <person name="Grigoriev I.V."/>
            <person name="Debuchy R."/>
            <person name="Gladieux P."/>
            <person name="Thoren M.H."/>
            <person name="Johannesson H."/>
        </authorList>
    </citation>
    <scope>NUCLEOTIDE SEQUENCE</scope>
    <source>
        <strain evidence="6">CBS 606.72</strain>
    </source>
</reference>
<evidence type="ECO:0000256" key="2">
    <source>
        <dbReference type="ARBA" id="ARBA00022980"/>
    </source>
</evidence>
<dbReference type="GO" id="GO:0003735">
    <property type="term" value="F:structural constituent of ribosome"/>
    <property type="evidence" value="ECO:0007669"/>
    <property type="project" value="InterPro"/>
</dbReference>
<dbReference type="Gene3D" id="4.10.640.10">
    <property type="entry name" value="Ribosomal protein S18"/>
    <property type="match status" value="1"/>
</dbReference>
<sequence>MASRTWFSSALRQCQATLSRPQPKAPFSTTSRASSLKDHTSAVSKLSDLARTPSRTPGDVRNLLGNSTAFSASRQKREATEKDLAATSQTDAYLRMMPRRWRKGDVYAPKDLSHVEAKRFRHIQAPPAVDVVDMMGFNPIDNYRNFAMISEHITPHGRIEHSKATGLRPVNQRKMAKAIRRAIGMGLHPSVHLHPEILLNHTPHITHGTLPTTQLPFAAKATRFSRT</sequence>